<dbReference type="Gene3D" id="3.10.450.40">
    <property type="match status" value="2"/>
</dbReference>
<sequence>MRRNNINAPSWTKWVIFALIIVVVAILIFLSVLYNNIEKSKTNGFENAEKRVIEETEVIEVVETMRYHGDTLHYIVTGTTEDNGSLMVFVPDDEEDKLTTINEDEIIPVESIRQSWQQTCTNCVFIKIVPAITDHNPLWEITYYDEAGRYVMDYVSMFDGSKYEEFRFKKMFD</sequence>
<dbReference type="InterPro" id="IPR046350">
    <property type="entry name" value="Cystatin_sf"/>
</dbReference>
<evidence type="ECO:0000256" key="1">
    <source>
        <dbReference type="SAM" id="Phobius"/>
    </source>
</evidence>
<keyword evidence="1" id="KW-0812">Transmembrane</keyword>
<proteinExistence type="predicted"/>
<keyword evidence="4" id="KW-1185">Reference proteome</keyword>
<keyword evidence="1" id="KW-1133">Transmembrane helix</keyword>
<dbReference type="RefSeq" id="WP_186869765.1">
    <property type="nucleotide sequence ID" value="NZ_JACOOL010000006.1"/>
</dbReference>
<keyword evidence="1" id="KW-0472">Membrane</keyword>
<evidence type="ECO:0000313" key="4">
    <source>
        <dbReference type="Proteomes" id="UP000637359"/>
    </source>
</evidence>
<reference evidence="3" key="1">
    <citation type="submission" date="2020-08" db="EMBL/GenBank/DDBJ databases">
        <title>Genome public.</title>
        <authorList>
            <person name="Liu C."/>
            <person name="Sun Q."/>
        </authorList>
    </citation>
    <scope>NUCLEOTIDE SEQUENCE</scope>
    <source>
        <strain evidence="3">BX22</strain>
    </source>
</reference>
<organism evidence="3 4">
    <name type="scientific">Ornithinibacillus hominis</name>
    <dbReference type="NCBI Taxonomy" id="2763055"/>
    <lineage>
        <taxon>Bacteria</taxon>
        <taxon>Bacillati</taxon>
        <taxon>Bacillota</taxon>
        <taxon>Bacilli</taxon>
        <taxon>Bacillales</taxon>
        <taxon>Bacillaceae</taxon>
        <taxon>Ornithinibacillus</taxon>
    </lineage>
</organism>
<feature type="domain" description="Cell wall elongation regulator TseB-like" evidence="2">
    <location>
        <begin position="48"/>
        <end position="91"/>
    </location>
</feature>
<dbReference type="InterPro" id="IPR041401">
    <property type="entry name" value="TseB-like_dom"/>
</dbReference>
<evidence type="ECO:0000313" key="3">
    <source>
        <dbReference type="EMBL" id="MBC5637049.1"/>
    </source>
</evidence>
<dbReference type="SUPFAM" id="SSF54403">
    <property type="entry name" value="Cystatin/monellin"/>
    <property type="match status" value="2"/>
</dbReference>
<comment type="caution">
    <text evidence="3">The sequence shown here is derived from an EMBL/GenBank/DDBJ whole genome shotgun (WGS) entry which is preliminary data.</text>
</comment>
<protein>
    <submittedName>
        <fullName evidence="3">DUF5590 domain-containing protein</fullName>
    </submittedName>
</protein>
<feature type="transmembrane region" description="Helical" evidence="1">
    <location>
        <begin position="14"/>
        <end position="34"/>
    </location>
</feature>
<dbReference type="AlphaFoldDB" id="A0A923L5X4"/>
<dbReference type="Proteomes" id="UP000637359">
    <property type="component" value="Unassembled WGS sequence"/>
</dbReference>
<evidence type="ECO:0000259" key="2">
    <source>
        <dbReference type="Pfam" id="PF17881"/>
    </source>
</evidence>
<accession>A0A923L5X4</accession>
<dbReference type="Pfam" id="PF17881">
    <property type="entry name" value="TseB"/>
    <property type="match status" value="1"/>
</dbReference>
<gene>
    <name evidence="3" type="ORF">H8S33_09550</name>
</gene>
<dbReference type="EMBL" id="JACOOL010000006">
    <property type="protein sequence ID" value="MBC5637049.1"/>
    <property type="molecule type" value="Genomic_DNA"/>
</dbReference>
<name>A0A923L5X4_9BACI</name>